<sequence length="357" mass="39643">MAMASTFIPGLNPQNPHYIPGYTGHCPLLRFSMGQTYGQVTGQLLRGVPGLAWPPAHRTLLPPIRPPRSPKVPRGSVPVRRGHERLSSSMIPGYTGFVPQAQFIFAKNCSQVWAEALNDFTQWSGGQGSQELPKEAKGEKDMGKDQELKPESELETEKELEPEQEAEQASPYSMDDKDPRKFFMPGEKKWVMIKGVGRPQEVLTSVSPSPQASLVMCPGPASSSAPPFLYSPTGHCKNLDRCIQGADPRRIPNIFPHFLGPTPRTWACYLTMGAMCQGISSSSVTHMGISPMMHWASAPSRSSSWYRYLDFKFCLFFLSQPSFCKEDRWALGGGRGRHKEKWFGGRAPFLLIGVINK</sequence>
<evidence type="ECO:0000259" key="11">
    <source>
        <dbReference type="Pfam" id="PF10629"/>
    </source>
</evidence>
<feature type="domain" description="Ciliary microtubule inner protein 2A-C-like" evidence="11">
    <location>
        <begin position="15"/>
        <end position="45"/>
    </location>
</feature>
<dbReference type="PANTHER" id="PTHR22146">
    <property type="entry name" value="CAT EYE SYNDROME CRITICAL REGION PROTEIN 6"/>
    <property type="match status" value="1"/>
</dbReference>
<evidence type="ECO:0000256" key="2">
    <source>
        <dbReference type="ARBA" id="ARBA00022490"/>
    </source>
</evidence>
<name>A0A673UA03_SURSU</name>
<dbReference type="AlphaFoldDB" id="A0A673UA03"/>
<evidence type="ECO:0000313" key="12">
    <source>
        <dbReference type="Ensembl" id="ENSSSUP00005022313.1"/>
    </source>
</evidence>
<comment type="subunit">
    <text evidence="9">Microtubule inner protein component of sperm flagellar doublet microtubules.</text>
</comment>
<comment type="similarity">
    <text evidence="7">Belongs to the CIMIP2 family.</text>
</comment>
<evidence type="ECO:0000313" key="13">
    <source>
        <dbReference type="Proteomes" id="UP000472268"/>
    </source>
</evidence>
<dbReference type="GO" id="GO:0015630">
    <property type="term" value="C:microtubule cytoskeleton"/>
    <property type="evidence" value="ECO:0007669"/>
    <property type="project" value="UniProtKB-ARBA"/>
</dbReference>
<proteinExistence type="inferred from homology"/>
<keyword evidence="4" id="KW-0206">Cytoskeleton</keyword>
<evidence type="ECO:0000256" key="8">
    <source>
        <dbReference type="ARBA" id="ARBA00041163"/>
    </source>
</evidence>
<keyword evidence="13" id="KW-1185">Reference proteome</keyword>
<comment type="subcellular location">
    <subcellularLocation>
        <location evidence="1">Cytoplasm</location>
        <location evidence="1">Cytoskeleton</location>
        <location evidence="1">Flagellum axoneme</location>
    </subcellularLocation>
</comment>
<reference evidence="12" key="3">
    <citation type="submission" date="2025-09" db="UniProtKB">
        <authorList>
            <consortium name="Ensembl"/>
        </authorList>
    </citation>
    <scope>IDENTIFICATION</scope>
</reference>
<evidence type="ECO:0000256" key="10">
    <source>
        <dbReference type="SAM" id="MobiDB-lite"/>
    </source>
</evidence>
<evidence type="ECO:0000256" key="9">
    <source>
        <dbReference type="ARBA" id="ARBA00046435"/>
    </source>
</evidence>
<accession>A0A673UA03</accession>
<keyword evidence="3" id="KW-0969">Cilium</keyword>
<gene>
    <name evidence="12" type="primary">CIMIP2B</name>
</gene>
<evidence type="ECO:0000256" key="7">
    <source>
        <dbReference type="ARBA" id="ARBA00035661"/>
    </source>
</evidence>
<evidence type="ECO:0000256" key="6">
    <source>
        <dbReference type="ARBA" id="ARBA00035003"/>
    </source>
</evidence>
<keyword evidence="2" id="KW-0963">Cytoplasm</keyword>
<protein>
    <recommendedName>
        <fullName evidence="8">Ciliary microtubule inner protein 2B</fullName>
    </recommendedName>
</protein>
<dbReference type="InterPro" id="IPR018902">
    <property type="entry name" value="CMI2A-C-like_dom"/>
</dbReference>
<feature type="region of interest" description="Disordered" evidence="10">
    <location>
        <begin position="123"/>
        <end position="179"/>
    </location>
</feature>
<evidence type="ECO:0000256" key="3">
    <source>
        <dbReference type="ARBA" id="ARBA00022846"/>
    </source>
</evidence>
<dbReference type="Proteomes" id="UP000472268">
    <property type="component" value="Chromosome 13"/>
</dbReference>
<dbReference type="PANTHER" id="PTHR22146:SF8">
    <property type="entry name" value="PROTEIN FAM166B"/>
    <property type="match status" value="1"/>
</dbReference>
<evidence type="ECO:0000256" key="1">
    <source>
        <dbReference type="ARBA" id="ARBA00004611"/>
    </source>
</evidence>
<dbReference type="Ensembl" id="ENSSSUT00005025564.1">
    <property type="protein sequence ID" value="ENSSSUP00005022313.1"/>
    <property type="gene ID" value="ENSSSUG00005014586.1"/>
</dbReference>
<feature type="region of interest" description="Disordered" evidence="10">
    <location>
        <begin position="59"/>
        <end position="81"/>
    </location>
</feature>
<dbReference type="GO" id="GO:0005929">
    <property type="term" value="C:cilium"/>
    <property type="evidence" value="ECO:0007669"/>
    <property type="project" value="UniProtKB-ARBA"/>
</dbReference>
<keyword evidence="3" id="KW-0282">Flagellum</keyword>
<organism evidence="12 13">
    <name type="scientific">Suricata suricatta</name>
    <name type="common">Meerkat</name>
    <dbReference type="NCBI Taxonomy" id="37032"/>
    <lineage>
        <taxon>Eukaryota</taxon>
        <taxon>Metazoa</taxon>
        <taxon>Chordata</taxon>
        <taxon>Craniata</taxon>
        <taxon>Vertebrata</taxon>
        <taxon>Euteleostomi</taxon>
        <taxon>Mammalia</taxon>
        <taxon>Eutheria</taxon>
        <taxon>Laurasiatheria</taxon>
        <taxon>Carnivora</taxon>
        <taxon>Feliformia</taxon>
        <taxon>Herpestidae</taxon>
        <taxon>Suricata</taxon>
    </lineage>
</organism>
<keyword evidence="5" id="KW-0966">Cell projection</keyword>
<feature type="compositionally biased region" description="Basic and acidic residues" evidence="10">
    <location>
        <begin position="132"/>
        <end position="161"/>
    </location>
</feature>
<reference evidence="12 13" key="1">
    <citation type="submission" date="2019-05" db="EMBL/GenBank/DDBJ databases">
        <title>A Chromosome-scale Meerkat (S. suricatta) Genome Assembly.</title>
        <authorList>
            <person name="Dudchenko O."/>
            <person name="Lieberman Aiden E."/>
            <person name="Tung J."/>
            <person name="Barreiro L.B."/>
            <person name="Clutton-Brock T.H."/>
        </authorList>
    </citation>
    <scope>NUCLEOTIDE SEQUENCE [LARGE SCALE GENOMIC DNA]</scope>
</reference>
<dbReference type="Pfam" id="PF10629">
    <property type="entry name" value="CMI2B-like"/>
    <property type="match status" value="1"/>
</dbReference>
<evidence type="ECO:0000256" key="4">
    <source>
        <dbReference type="ARBA" id="ARBA00023212"/>
    </source>
</evidence>
<evidence type="ECO:0000256" key="5">
    <source>
        <dbReference type="ARBA" id="ARBA00023273"/>
    </source>
</evidence>
<reference evidence="12" key="2">
    <citation type="submission" date="2025-08" db="UniProtKB">
        <authorList>
            <consortium name="Ensembl"/>
        </authorList>
    </citation>
    <scope>IDENTIFICATION</scope>
</reference>
<comment type="function">
    <text evidence="6">Microtubule inner protein (MIP) part of the dynein-decorated doublet microtubules (DMTs) in cilia axoneme, which is required for motile cilia beating.</text>
</comment>